<evidence type="ECO:0000313" key="4">
    <source>
        <dbReference type="EMBL" id="CAF4229602.1"/>
    </source>
</evidence>
<gene>
    <name evidence="4" type="ORF">HFQ381_LOCUS9147</name>
    <name evidence="3" type="ORF">LUA448_LOCUS3754</name>
</gene>
<comment type="caution">
    <text evidence="4">The sequence shown here is derived from an EMBL/GenBank/DDBJ whole genome shotgun (WGS) entry which is preliminary data.</text>
</comment>
<dbReference type="PANTHER" id="PTHR13878">
    <property type="entry name" value="GULONOLACTONE OXIDASE"/>
    <property type="match status" value="1"/>
</dbReference>
<proteinExistence type="inferred from homology"/>
<dbReference type="GO" id="GO:0050660">
    <property type="term" value="F:flavin adenine dinucleotide binding"/>
    <property type="evidence" value="ECO:0007669"/>
    <property type="project" value="InterPro"/>
</dbReference>
<evidence type="ECO:0000256" key="1">
    <source>
        <dbReference type="ARBA" id="ARBA00005466"/>
    </source>
</evidence>
<evidence type="ECO:0000313" key="5">
    <source>
        <dbReference type="Proteomes" id="UP000663851"/>
    </source>
</evidence>
<protein>
    <recommendedName>
        <fullName evidence="6">FAD-binding PCMH-type domain-containing protein</fullName>
    </recommendedName>
</protein>
<evidence type="ECO:0008006" key="6">
    <source>
        <dbReference type="Google" id="ProtNLM"/>
    </source>
</evidence>
<evidence type="ECO:0000313" key="3">
    <source>
        <dbReference type="EMBL" id="CAF3231249.1"/>
    </source>
</evidence>
<comment type="similarity">
    <text evidence="1">Belongs to the oxygen-dependent FAD-linked oxidoreductase family.</text>
</comment>
<reference evidence="4" key="1">
    <citation type="submission" date="2021-02" db="EMBL/GenBank/DDBJ databases">
        <authorList>
            <person name="Nowell W R."/>
        </authorList>
    </citation>
    <scope>NUCLEOTIDE SEQUENCE</scope>
</reference>
<dbReference type="Proteomes" id="UP000663851">
    <property type="component" value="Unassembled WGS sequence"/>
</dbReference>
<dbReference type="AlphaFoldDB" id="A0A820D8L1"/>
<dbReference type="GO" id="GO:0016491">
    <property type="term" value="F:oxidoreductase activity"/>
    <property type="evidence" value="ECO:0007669"/>
    <property type="project" value="UniProtKB-KW"/>
</dbReference>
<accession>A0A820D8L1</accession>
<dbReference type="Gene3D" id="3.30.465.10">
    <property type="match status" value="2"/>
</dbReference>
<dbReference type="EMBL" id="CAJNYD010000223">
    <property type="protein sequence ID" value="CAF3231249.1"/>
    <property type="molecule type" value="Genomic_DNA"/>
</dbReference>
<dbReference type="EMBL" id="CAJOBO010000471">
    <property type="protein sequence ID" value="CAF4229602.1"/>
    <property type="molecule type" value="Genomic_DNA"/>
</dbReference>
<organism evidence="4 5">
    <name type="scientific">Rotaria socialis</name>
    <dbReference type="NCBI Taxonomy" id="392032"/>
    <lineage>
        <taxon>Eukaryota</taxon>
        <taxon>Metazoa</taxon>
        <taxon>Spiralia</taxon>
        <taxon>Gnathifera</taxon>
        <taxon>Rotifera</taxon>
        <taxon>Eurotatoria</taxon>
        <taxon>Bdelloidea</taxon>
        <taxon>Philodinida</taxon>
        <taxon>Philodinidae</taxon>
        <taxon>Rotaria</taxon>
    </lineage>
</organism>
<dbReference type="InterPro" id="IPR050432">
    <property type="entry name" value="FAD-linked_Oxidoreductases_BP"/>
</dbReference>
<dbReference type="InterPro" id="IPR016169">
    <property type="entry name" value="FAD-bd_PCMH_sub2"/>
</dbReference>
<dbReference type="Proteomes" id="UP000663833">
    <property type="component" value="Unassembled WGS sequence"/>
</dbReference>
<keyword evidence="2" id="KW-0560">Oxidoreductase</keyword>
<dbReference type="InterPro" id="IPR036318">
    <property type="entry name" value="FAD-bd_PCMH-like_sf"/>
</dbReference>
<dbReference type="PANTHER" id="PTHR13878:SF91">
    <property type="entry name" value="FAD BINDING DOMAIN PROTEIN (AFU_ORTHOLOGUE AFUA_6G12070)-RELATED"/>
    <property type="match status" value="1"/>
</dbReference>
<sequence>MVFLYETNTTSLQQEQNECSNQFYSRVGLMRDFIFRKIYQVLIDWPSADIRTVPNVMHQIRCGTDEKDAKIEYQINWFIDCAETHIHNHRNSFDTFCLEGEYEEKIWEIIDEKDGTISYQFTRNPDNILSSAESVSGTLRHVASRYHFPGNKMHVNTQQFHSVTPIIGSEERVLTFLVKEKYTVPVDTFILNSKPYVDSLDDDMRPATKDERQDMYNKLIEVLTKNNTLYTIEKLSLELHSVPVIAVNATLPEYVQATIKFAAKYNLRLVIKTTGHDILGRSTAPGSFLLRLHYMKNMPLIPQYSSCGSANVTNEVRLGAGDTGGFLQGGGHSLLPLWKGLDVDQVLEYGVVTADGQRKIVSPCQNSDLFYALSGGAGGTHDVVLSVVLRTFSSPYIISILLSIEASNETRYVTLIRDFVPFLPKLADDGCAGYISMGDHKISMKYIWPNGELNIGNATFSEFQNNNTDLVFSAKTTAFIPSFYEAYKLALTPSDPNRYNMLLGSRLIPDTVVRYRPDDQAKLFLQMKHISTKATSLLISHIVYGQD</sequence>
<name>A0A820D8L1_9BILA</name>
<evidence type="ECO:0000256" key="2">
    <source>
        <dbReference type="ARBA" id="ARBA00023002"/>
    </source>
</evidence>
<dbReference type="SUPFAM" id="SSF56176">
    <property type="entry name" value="FAD-binding/transporter-associated domain-like"/>
    <property type="match status" value="1"/>
</dbReference>